<dbReference type="InterPro" id="IPR024969">
    <property type="entry name" value="EIF3F/CSN6-like_C"/>
</dbReference>
<proteinExistence type="inferred from homology"/>
<sequence>MYSKLQTHRFSANGPDHYNRVARDTRKRVVGVLLGEKSKGRLDVTNSFAVPFEEDERDTKIWFLDHSYLETMYGMFRKVNAREKIVGWYSTGPRLREADLDIQELFTGYCNMPVLVICEISPKDQGLPTTAYWAKEEIREDGTQKSQRVFVNLPTEVGATEAEEIGVEHLLRDVKDATVSTLATDVHQIVMGLRGLKSRLLEVQEYLEAVFTGKLPINQDIMFGLQEIFNLLPNLNVEELMSSFAVKSNDMMVVIYLASMIRSILALHNLIDNKEQRLGRKQLSFDGSTAALQNRKEDSGDAKAEKPSNGKTESKNGKTHNSKLKRCQDNSSLLLIERFGCNIESQQVMQMQALPVRRPDTIRHHPTAGPASPGRSGELQEIQNPPTPEQVHPIRPASAEGPRAQHANRHQESADINALPTSQHQPRTASLYQLEMEPEIPIRGGISLTMNCHSSGPASPVQLRLLREAELERVGGLHISSGPASPVCSGLLQEMQLPTPPEQVHPTRRASAEGLSAGLLNRDRISPDIQPAPLRSGLQPQSAMQEQVLHDGAEALNKKQIRGHNILPQNAAQAAHIEPALSHTREKALGAQASEPDTPAWMVLRNIRQESLDHLLHSSEEHAAITKYDGYGDTPLHVAALAKLNRQHVQHNNNGFHWSQACAKADHARGLLHWKPDPIVLRSIQAAPCLRRFGGSLVIHSHAPLIGLLAERSPSTLLSPQPSAPAAQLALGLLEQHLQVEASLKLQVKGTVAGGQRVEMDLHYLILTVQGSANGKDGFGHFPFLAEAHFLPGDASAQAAAAPAVSSSNEAVKTTSTHGTSVTGGANASMAGGASASATLSSSTAVKATEIPWKQEPFQGGHRWRKEGLFGKPGGNRRPLRDLDWLAKLAKGPAQLCPASPRILMNL</sequence>
<feature type="region of interest" description="Disordered" evidence="3">
    <location>
        <begin position="851"/>
        <end position="877"/>
    </location>
</feature>
<evidence type="ECO:0000259" key="4">
    <source>
        <dbReference type="PROSITE" id="PS50249"/>
    </source>
</evidence>
<dbReference type="PROSITE" id="PS50249">
    <property type="entry name" value="MPN"/>
    <property type="match status" value="1"/>
</dbReference>
<dbReference type="PANTHER" id="PTHR10540:SF7">
    <property type="entry name" value="26S PROTEASOME NON-ATPASE REGULATORY SUBUNIT 7"/>
    <property type="match status" value="1"/>
</dbReference>
<keyword evidence="6" id="KW-1185">Reference proteome</keyword>
<feature type="region of interest" description="Disordered" evidence="3">
    <location>
        <begin position="357"/>
        <end position="425"/>
    </location>
</feature>
<reference evidence="5 6" key="1">
    <citation type="journal article" date="2024" name="Nat. Commun.">
        <title>Phylogenomics reveals the evolutionary origins of lichenization in chlorophyte algae.</title>
        <authorList>
            <person name="Puginier C."/>
            <person name="Libourel C."/>
            <person name="Otte J."/>
            <person name="Skaloud P."/>
            <person name="Haon M."/>
            <person name="Grisel S."/>
            <person name="Petersen M."/>
            <person name="Berrin J.G."/>
            <person name="Delaux P.M."/>
            <person name="Dal Grande F."/>
            <person name="Keller J."/>
        </authorList>
    </citation>
    <scope>NUCLEOTIDE SEQUENCE [LARGE SCALE GENOMIC DNA]</scope>
    <source>
        <strain evidence="5 6">SAG 2145</strain>
    </source>
</reference>
<feature type="region of interest" description="Disordered" evidence="3">
    <location>
        <begin position="806"/>
        <end position="830"/>
    </location>
</feature>
<dbReference type="Pfam" id="PF13012">
    <property type="entry name" value="MitMem_reg"/>
    <property type="match status" value="1"/>
</dbReference>
<comment type="similarity">
    <text evidence="1">Belongs to the peptidase M67A family.</text>
</comment>
<keyword evidence="2" id="KW-0647">Proteasome</keyword>
<dbReference type="PANTHER" id="PTHR10540">
    <property type="entry name" value="EUKARYOTIC TRANSLATION INITIATION FACTOR 3 SUBUNIT F-RELATED"/>
    <property type="match status" value="1"/>
</dbReference>
<protein>
    <recommendedName>
        <fullName evidence="4">MPN domain-containing protein</fullName>
    </recommendedName>
</protein>
<evidence type="ECO:0000256" key="1">
    <source>
        <dbReference type="ARBA" id="ARBA00008568"/>
    </source>
</evidence>
<feature type="compositionally biased region" description="Basic and acidic residues" evidence="3">
    <location>
        <begin position="294"/>
        <end position="316"/>
    </location>
</feature>
<name>A0AAW1S064_9CHLO</name>
<comment type="caution">
    <text evidence="5">The sequence shown here is derived from an EMBL/GenBank/DDBJ whole genome shotgun (WGS) entry which is preliminary data.</text>
</comment>
<dbReference type="InterPro" id="IPR000555">
    <property type="entry name" value="JAMM/MPN+_dom"/>
</dbReference>
<dbReference type="Gene3D" id="3.40.140.10">
    <property type="entry name" value="Cytidine Deaminase, domain 2"/>
    <property type="match status" value="1"/>
</dbReference>
<dbReference type="InterPro" id="IPR037518">
    <property type="entry name" value="MPN"/>
</dbReference>
<dbReference type="CDD" id="cd08062">
    <property type="entry name" value="MPN_RPN7_8"/>
    <property type="match status" value="1"/>
</dbReference>
<feature type="domain" description="MPN" evidence="4">
    <location>
        <begin position="1"/>
        <end position="138"/>
    </location>
</feature>
<evidence type="ECO:0000256" key="2">
    <source>
        <dbReference type="ARBA" id="ARBA00022942"/>
    </source>
</evidence>
<dbReference type="EMBL" id="JALJOS010000005">
    <property type="protein sequence ID" value="KAK9839068.1"/>
    <property type="molecule type" value="Genomic_DNA"/>
</dbReference>
<dbReference type="Proteomes" id="UP001438707">
    <property type="component" value="Unassembled WGS sequence"/>
</dbReference>
<evidence type="ECO:0000256" key="3">
    <source>
        <dbReference type="SAM" id="MobiDB-lite"/>
    </source>
</evidence>
<dbReference type="AlphaFoldDB" id="A0AAW1S064"/>
<dbReference type="SMART" id="SM00232">
    <property type="entry name" value="JAB_MPN"/>
    <property type="match status" value="1"/>
</dbReference>
<dbReference type="Pfam" id="PF01398">
    <property type="entry name" value="JAB"/>
    <property type="match status" value="1"/>
</dbReference>
<dbReference type="InterPro" id="IPR033858">
    <property type="entry name" value="MPN_RPN7_8"/>
</dbReference>
<feature type="region of interest" description="Disordered" evidence="3">
    <location>
        <begin position="291"/>
        <end position="325"/>
    </location>
</feature>
<dbReference type="GO" id="GO:0043161">
    <property type="term" value="P:proteasome-mediated ubiquitin-dependent protein catabolic process"/>
    <property type="evidence" value="ECO:0007669"/>
    <property type="project" value="TreeGrafter"/>
</dbReference>
<gene>
    <name evidence="5" type="ORF">WJX74_008707</name>
</gene>
<accession>A0AAW1S064</accession>
<organism evidence="5 6">
    <name type="scientific">Apatococcus lobatus</name>
    <dbReference type="NCBI Taxonomy" id="904363"/>
    <lineage>
        <taxon>Eukaryota</taxon>
        <taxon>Viridiplantae</taxon>
        <taxon>Chlorophyta</taxon>
        <taxon>core chlorophytes</taxon>
        <taxon>Trebouxiophyceae</taxon>
        <taxon>Chlorellales</taxon>
        <taxon>Chlorellaceae</taxon>
        <taxon>Apatococcus</taxon>
    </lineage>
</organism>
<evidence type="ECO:0000313" key="5">
    <source>
        <dbReference type="EMBL" id="KAK9839068.1"/>
    </source>
</evidence>
<dbReference type="GO" id="GO:0005838">
    <property type="term" value="C:proteasome regulatory particle"/>
    <property type="evidence" value="ECO:0007669"/>
    <property type="project" value="InterPro"/>
</dbReference>
<dbReference type="GO" id="GO:0008237">
    <property type="term" value="F:metallopeptidase activity"/>
    <property type="evidence" value="ECO:0007669"/>
    <property type="project" value="InterPro"/>
</dbReference>
<evidence type="ECO:0000313" key="6">
    <source>
        <dbReference type="Proteomes" id="UP001438707"/>
    </source>
</evidence>